<feature type="compositionally biased region" description="Polar residues" evidence="1">
    <location>
        <begin position="208"/>
        <end position="217"/>
    </location>
</feature>
<protein>
    <submittedName>
        <fullName evidence="5">VWA domain-containing protein</fullName>
    </submittedName>
</protein>
<sequence>MKKKQGFLALILLIGSLLRIQAASADIVVLMDTSGTILPWFDQINSRVLVDITEKFVRPGDTFHLVSFNSRVNLEIVQPVKTESDISKIVSRFMLLYPLGQNSDFISGLHFTWQYLSTLNQSTEKIVIIISDGIFNPPKSSDFQALTTEQVESEINMMTAKIRGAGWQVYYVKLPFPDDAIVTNLDGTTQIHPVPGSKEKKEQHSRAIQDNIGNSDSDGSEKAVVTSKAGETGGSPDATKSTSTGTVYQDISSTFTDALAITPSILPEEGAELTFTDSAFGMPEVSFPDNLGKRGRQFALPLKITNPSSQNLNLELVSIYLNGADVLEEKNFIRINPGKTATLKAQIKIPATVELGLHDFLFTLRFAGNTRVLPQEGLVSVQLVPFSFTTVVKNGRTFSYAVFIIILTVLSAFLIAFFILKRTSKPSHVLRRANYGETDERRETKEFAVSTGTGDTLSAKKIEQITPKPYSSERIASSRLSTEQQQLDRTNSNALTQMPESRKKIFQFETAKPYDSSALDEFSDGAASKQQAGETLAASIQKKPDQSTVSALARLQEEEKRNRLAILNASKPAYHKAETVRKGADPSQQIEIKSNKRIMLEIVVDRQNPHIGKRNIHVLKPGSRFSIGGNNSSFLVFLVRFPSRIAELRYDGEKCDLAIIKPEYFPLEANNIIPDCVGRTFKIVSDRGYEVSFRFAEYEDPVIKLNEMLRSISI</sequence>
<dbReference type="RefSeq" id="WP_230755279.1">
    <property type="nucleotide sequence ID" value="NZ_JAINWA010000003.1"/>
</dbReference>
<gene>
    <name evidence="5" type="ORF">K7J14_08590</name>
</gene>
<dbReference type="InterPro" id="IPR036465">
    <property type="entry name" value="vWFA_dom_sf"/>
</dbReference>
<dbReference type="PIRSF" id="PIRSF008381">
    <property type="entry name" value="TP0020_vWA"/>
    <property type="match status" value="1"/>
</dbReference>
<evidence type="ECO:0000313" key="5">
    <source>
        <dbReference type="EMBL" id="MCD1654759.1"/>
    </source>
</evidence>
<dbReference type="Gene3D" id="3.40.50.410">
    <property type="entry name" value="von Willebrand factor, type A domain"/>
    <property type="match status" value="1"/>
</dbReference>
<accession>A0AAE3EHF3</accession>
<dbReference type="InterPro" id="IPR011191">
    <property type="entry name" value="Uncharacterised_Tp_vWA"/>
</dbReference>
<dbReference type="Proteomes" id="UP001198163">
    <property type="component" value="Unassembled WGS sequence"/>
</dbReference>
<keyword evidence="3" id="KW-0732">Signal</keyword>
<feature type="transmembrane region" description="Helical" evidence="2">
    <location>
        <begin position="398"/>
        <end position="420"/>
    </location>
</feature>
<reference evidence="5" key="1">
    <citation type="submission" date="2021-08" db="EMBL/GenBank/DDBJ databases">
        <title>Comparative analyses of Brucepasteria parasyntrophica and Teretinema zuelzerae.</title>
        <authorList>
            <person name="Song Y."/>
            <person name="Brune A."/>
        </authorList>
    </citation>
    <scope>NUCLEOTIDE SEQUENCE</scope>
    <source>
        <strain evidence="5">DSM 1903</strain>
    </source>
</reference>
<proteinExistence type="predicted"/>
<evidence type="ECO:0000256" key="1">
    <source>
        <dbReference type="SAM" id="MobiDB-lite"/>
    </source>
</evidence>
<keyword evidence="2" id="KW-1133">Transmembrane helix</keyword>
<dbReference type="AlphaFoldDB" id="A0AAE3EHF3"/>
<name>A0AAE3EHF3_9SPIR</name>
<organism evidence="5 6">
    <name type="scientific">Teretinema zuelzerae</name>
    <dbReference type="NCBI Taxonomy" id="156"/>
    <lineage>
        <taxon>Bacteria</taxon>
        <taxon>Pseudomonadati</taxon>
        <taxon>Spirochaetota</taxon>
        <taxon>Spirochaetia</taxon>
        <taxon>Spirochaetales</taxon>
        <taxon>Treponemataceae</taxon>
        <taxon>Teretinema</taxon>
    </lineage>
</organism>
<dbReference type="InterPro" id="IPR002035">
    <property type="entry name" value="VWF_A"/>
</dbReference>
<comment type="caution">
    <text evidence="5">The sequence shown here is derived from an EMBL/GenBank/DDBJ whole genome shotgun (WGS) entry which is preliminary data.</text>
</comment>
<feature type="compositionally biased region" description="Polar residues" evidence="1">
    <location>
        <begin position="474"/>
        <end position="493"/>
    </location>
</feature>
<feature type="compositionally biased region" description="Basic and acidic residues" evidence="1">
    <location>
        <begin position="197"/>
        <end position="207"/>
    </location>
</feature>
<evidence type="ECO:0000313" key="6">
    <source>
        <dbReference type="Proteomes" id="UP001198163"/>
    </source>
</evidence>
<feature type="chain" id="PRO_5042051681" evidence="3">
    <location>
        <begin position="26"/>
        <end position="714"/>
    </location>
</feature>
<evidence type="ECO:0000256" key="2">
    <source>
        <dbReference type="SAM" id="Phobius"/>
    </source>
</evidence>
<dbReference type="CDD" id="cd00198">
    <property type="entry name" value="vWFA"/>
    <property type="match status" value="1"/>
</dbReference>
<feature type="signal peptide" evidence="3">
    <location>
        <begin position="1"/>
        <end position="25"/>
    </location>
</feature>
<keyword evidence="6" id="KW-1185">Reference proteome</keyword>
<dbReference type="PROSITE" id="PS50234">
    <property type="entry name" value="VWFA"/>
    <property type="match status" value="1"/>
</dbReference>
<evidence type="ECO:0000256" key="3">
    <source>
        <dbReference type="SAM" id="SignalP"/>
    </source>
</evidence>
<keyword evidence="2" id="KW-0812">Transmembrane</keyword>
<feature type="region of interest" description="Disordered" evidence="1">
    <location>
        <begin position="470"/>
        <end position="493"/>
    </location>
</feature>
<feature type="domain" description="VWFA" evidence="4">
    <location>
        <begin position="26"/>
        <end position="172"/>
    </location>
</feature>
<dbReference type="EMBL" id="JAINWA010000003">
    <property type="protein sequence ID" value="MCD1654759.1"/>
    <property type="molecule type" value="Genomic_DNA"/>
</dbReference>
<keyword evidence="2" id="KW-0472">Membrane</keyword>
<dbReference type="SMART" id="SM00327">
    <property type="entry name" value="VWA"/>
    <property type="match status" value="1"/>
</dbReference>
<evidence type="ECO:0000259" key="4">
    <source>
        <dbReference type="PROSITE" id="PS50234"/>
    </source>
</evidence>
<dbReference type="SUPFAM" id="SSF53300">
    <property type="entry name" value="vWA-like"/>
    <property type="match status" value="1"/>
</dbReference>
<feature type="region of interest" description="Disordered" evidence="1">
    <location>
        <begin position="187"/>
        <end position="245"/>
    </location>
</feature>